<evidence type="ECO:0000313" key="3">
    <source>
        <dbReference type="Proteomes" id="UP001459277"/>
    </source>
</evidence>
<evidence type="ECO:0000256" key="1">
    <source>
        <dbReference type="SAM" id="MobiDB-lite"/>
    </source>
</evidence>
<comment type="caution">
    <text evidence="2">The sequence shown here is derived from an EMBL/GenBank/DDBJ whole genome shotgun (WGS) entry which is preliminary data.</text>
</comment>
<proteinExistence type="predicted"/>
<accession>A0AAW2C8X6</accession>
<feature type="region of interest" description="Disordered" evidence="1">
    <location>
        <begin position="75"/>
        <end position="96"/>
    </location>
</feature>
<evidence type="ECO:0000313" key="2">
    <source>
        <dbReference type="EMBL" id="KAK9993304.1"/>
    </source>
</evidence>
<dbReference type="PANTHER" id="PTHR33443:SF30">
    <property type="entry name" value="SARCOSINE DEHYDROGENASE-2C PROTEIN"/>
    <property type="match status" value="1"/>
</dbReference>
<dbReference type="EMBL" id="JAZDWU010000008">
    <property type="protein sequence ID" value="KAK9993304.1"/>
    <property type="molecule type" value="Genomic_DNA"/>
</dbReference>
<reference evidence="2 3" key="1">
    <citation type="submission" date="2024-01" db="EMBL/GenBank/DDBJ databases">
        <title>A telomere-to-telomere, gap-free genome of sweet tea (Lithocarpus litseifolius).</title>
        <authorList>
            <person name="Zhou J."/>
        </authorList>
    </citation>
    <scope>NUCLEOTIDE SEQUENCE [LARGE SCALE GENOMIC DNA]</scope>
    <source>
        <strain evidence="2">Zhou-2022a</strain>
        <tissue evidence="2">Leaf</tissue>
    </source>
</reference>
<organism evidence="2 3">
    <name type="scientific">Lithocarpus litseifolius</name>
    <dbReference type="NCBI Taxonomy" id="425828"/>
    <lineage>
        <taxon>Eukaryota</taxon>
        <taxon>Viridiplantae</taxon>
        <taxon>Streptophyta</taxon>
        <taxon>Embryophyta</taxon>
        <taxon>Tracheophyta</taxon>
        <taxon>Spermatophyta</taxon>
        <taxon>Magnoliopsida</taxon>
        <taxon>eudicotyledons</taxon>
        <taxon>Gunneridae</taxon>
        <taxon>Pentapetalae</taxon>
        <taxon>rosids</taxon>
        <taxon>fabids</taxon>
        <taxon>Fagales</taxon>
        <taxon>Fagaceae</taxon>
        <taxon>Lithocarpus</taxon>
    </lineage>
</organism>
<dbReference type="AlphaFoldDB" id="A0AAW2C8X6"/>
<dbReference type="PANTHER" id="PTHR33443">
    <property type="entry name" value="ZGC:112980"/>
    <property type="match status" value="1"/>
</dbReference>
<gene>
    <name evidence="2" type="ORF">SO802_023007</name>
</gene>
<dbReference type="Proteomes" id="UP001459277">
    <property type="component" value="Unassembled WGS sequence"/>
</dbReference>
<name>A0AAW2C8X6_9ROSI</name>
<protein>
    <submittedName>
        <fullName evidence="2">Uncharacterized protein</fullName>
    </submittedName>
</protein>
<keyword evidence="3" id="KW-1185">Reference proteome</keyword>
<sequence>MRSQRNSKSKKSTVMIKDVVVGDDCVVLDCDPNNPVAKVNHKANYGSKSNDLLIVAEKGQKNSNLRMKSKVVWPRPNPKTQAPIMRSHRNSKSKKSTVMIKDVVVDDDCVVLDCDPNNPVAKVNQKANYGSKSNDLLIVAEKGQIACRDYPHPRHLCVKYPFSSTPHYKHCDQCHCYVCECRAPCPLWNSGSVISNDRHCHATYKEERWKTLKKQLLNKRNPINVQPSANLRIGRQDLTEVDKLGQLIDSLSQSLTSLEQLIKKKKGQIYKG</sequence>
<dbReference type="InterPro" id="IPR053234">
    <property type="entry name" value="RPM1_Interactor"/>
</dbReference>
<feature type="compositionally biased region" description="Basic residues" evidence="1">
    <location>
        <begin position="86"/>
        <end position="95"/>
    </location>
</feature>